<evidence type="ECO:0000313" key="2">
    <source>
        <dbReference type="EMBL" id="GCE16968.1"/>
    </source>
</evidence>
<feature type="domain" description="PAS" evidence="1">
    <location>
        <begin position="183"/>
        <end position="236"/>
    </location>
</feature>
<dbReference type="AlphaFoldDB" id="A0A402AD05"/>
<evidence type="ECO:0000259" key="1">
    <source>
        <dbReference type="Pfam" id="PF13188"/>
    </source>
</evidence>
<dbReference type="SUPFAM" id="SSF55781">
    <property type="entry name" value="GAF domain-like"/>
    <property type="match status" value="1"/>
</dbReference>
<accession>A0A402AD05</accession>
<dbReference type="Gene3D" id="3.30.450.20">
    <property type="entry name" value="PAS domain"/>
    <property type="match status" value="1"/>
</dbReference>
<keyword evidence="3" id="KW-1185">Reference proteome</keyword>
<organism evidence="2 3">
    <name type="scientific">Dictyobacter kobayashii</name>
    <dbReference type="NCBI Taxonomy" id="2014872"/>
    <lineage>
        <taxon>Bacteria</taxon>
        <taxon>Bacillati</taxon>
        <taxon>Chloroflexota</taxon>
        <taxon>Ktedonobacteria</taxon>
        <taxon>Ktedonobacterales</taxon>
        <taxon>Dictyobacteraceae</taxon>
        <taxon>Dictyobacter</taxon>
    </lineage>
</organism>
<protein>
    <recommendedName>
        <fullName evidence="1">PAS domain-containing protein</fullName>
    </recommendedName>
</protein>
<proteinExistence type="predicted"/>
<gene>
    <name evidence="2" type="ORF">KDK_07680</name>
</gene>
<dbReference type="InterPro" id="IPR035965">
    <property type="entry name" value="PAS-like_dom_sf"/>
</dbReference>
<dbReference type="RefSeq" id="WP_126548745.1">
    <property type="nucleotide sequence ID" value="NZ_BIFS01000001.1"/>
</dbReference>
<dbReference type="InterPro" id="IPR000014">
    <property type="entry name" value="PAS"/>
</dbReference>
<dbReference type="SUPFAM" id="SSF55785">
    <property type="entry name" value="PYP-like sensor domain (PAS domain)"/>
    <property type="match status" value="1"/>
</dbReference>
<dbReference type="EMBL" id="BIFS01000001">
    <property type="protein sequence ID" value="GCE16968.1"/>
    <property type="molecule type" value="Genomic_DNA"/>
</dbReference>
<evidence type="ECO:0000313" key="3">
    <source>
        <dbReference type="Proteomes" id="UP000287188"/>
    </source>
</evidence>
<reference evidence="3" key="1">
    <citation type="submission" date="2018-12" db="EMBL/GenBank/DDBJ databases">
        <title>Tengunoibacter tsumagoiensis gen. nov., sp. nov., Dictyobacter kobayashii sp. nov., D. alpinus sp. nov., and D. joshuensis sp. nov. and description of Dictyobacteraceae fam. nov. within the order Ktedonobacterales isolated from Tengu-no-mugimeshi.</title>
        <authorList>
            <person name="Wang C.M."/>
            <person name="Zheng Y."/>
            <person name="Sakai Y."/>
            <person name="Toyoda A."/>
            <person name="Minakuchi Y."/>
            <person name="Abe K."/>
            <person name="Yokota A."/>
            <person name="Yabe S."/>
        </authorList>
    </citation>
    <scope>NUCLEOTIDE SEQUENCE [LARGE SCALE GENOMIC DNA]</scope>
    <source>
        <strain evidence="3">Uno11</strain>
    </source>
</reference>
<dbReference type="InterPro" id="IPR029016">
    <property type="entry name" value="GAF-like_dom_sf"/>
</dbReference>
<name>A0A402AD05_9CHLR</name>
<dbReference type="Pfam" id="PF13188">
    <property type="entry name" value="PAS_8"/>
    <property type="match status" value="1"/>
</dbReference>
<comment type="caution">
    <text evidence="2">The sequence shown here is derived from an EMBL/GenBank/DDBJ whole genome shotgun (WGS) entry which is preliminary data.</text>
</comment>
<sequence>MSQTHIGQQLIDSVAQSVRESSDINSVIGRTLDTIHTNLHTSLTCLHVVDDTRQSYRLLGIHSRCDDDALAQRLHTLSGQPFPFFEQQHIPHQPMVIEDIQADTYIDHREKWQLWTHEQIQSIIFIPLWFGSCYEGMLTAAFGSKLQSETAEVSTLLAVGTYLAAALGQARLMLTVQSEQTGLHTILDQLPEGALIADAVTGSIRYANEVAARLLQIPLVQLIGLPVHQFTRLICTETDPGPLAPMEFFPDSSVKWRNCQQ</sequence>
<dbReference type="Proteomes" id="UP000287188">
    <property type="component" value="Unassembled WGS sequence"/>
</dbReference>
<dbReference type="Gene3D" id="3.30.450.40">
    <property type="match status" value="1"/>
</dbReference>